<feature type="transmembrane region" description="Helical" evidence="11">
    <location>
        <begin position="12"/>
        <end position="32"/>
    </location>
</feature>
<dbReference type="EnsemblProtists" id="EOD07542">
    <property type="protein sequence ID" value="EOD07542"/>
    <property type="gene ID" value="EMIHUDRAFT_50947"/>
</dbReference>
<dbReference type="PROSITE" id="PS00211">
    <property type="entry name" value="ABC_TRANSPORTER_1"/>
    <property type="match status" value="1"/>
</dbReference>
<evidence type="ECO:0000256" key="6">
    <source>
        <dbReference type="ARBA" id="ARBA00022741"/>
    </source>
</evidence>
<dbReference type="InterPro" id="IPR003593">
    <property type="entry name" value="AAA+_ATPase"/>
</dbReference>
<keyword evidence="3" id="KW-0813">Transport</keyword>
<dbReference type="InterPro" id="IPR050173">
    <property type="entry name" value="ABC_transporter_C-like"/>
</dbReference>
<evidence type="ECO:0000256" key="11">
    <source>
        <dbReference type="SAM" id="Phobius"/>
    </source>
</evidence>
<evidence type="ECO:0008006" key="16">
    <source>
        <dbReference type="Google" id="ProtNLM"/>
    </source>
</evidence>
<dbReference type="OMA" id="CEYHIAN"/>
<dbReference type="SMART" id="SM00382">
    <property type="entry name" value="AAA"/>
    <property type="match status" value="2"/>
</dbReference>
<evidence type="ECO:0000256" key="8">
    <source>
        <dbReference type="ARBA" id="ARBA00022989"/>
    </source>
</evidence>
<sequence>LSNDAQKLLDALPLIHLLWACPLMILVAALLLVDLAGVAALAGIGLLLTMIPLNLLLVRRLKAARAAHLPHSDARVARCLELVKGVRALKFHGWDAAFEADLLARRERELPYIRTELGLFARLMTMTIALPQLATALALAAAVLTSPSSPLTADLAFPVLSLFSVVRFPIMFFGELVGQLTQGAVALRRIGRFLARAEAAAANPRLRVSRSRSGRLSAPPPRRAVPPAAKAPAAPLAIDRLSLRVERGELLLVAGAVGCGKSTFLAGVLGEAVLEAGGVRTSPGEAVAYCAQTAWVQHMSVRDNILFGSSFDEARYTAVVHACALRADLAALPHGDATVVGERGVTLSGGQQQRVALARAVYSRPSLLLLDDVFSALDGSTGRHIFEALFEGASPLLGSAAVLLVGHATQFAPKAASCLVLHAGRPPNEAGDAAEPAEEEAVELEAAEAAGAEKSVVPGSATGDFAPEGSDEVRLGVRTMLAWARAAGGWRWFLPELLFFVCERFTYVGADFWLSAWTEAAPEAAGESSTADQRARLAVYSGFIFGNASFAFLRTWWFVSGGAVAARSIFRRLLGAVARSPMSFFDTTPVGRIAARLSYDTEIIDGLLVQKGLTVIASSFWLFSGLTVVLAIVPVVAVAVVVCAAVFAAVHMLYLRSGVQMQRLYARAQAPLVSLIEESVAGGATIRAFGETHRFSSRLALLNDDASTAFLAFVGVGRWLAVRLETIGALISVSVCVALSALSEQLSGPIAGLAVIWSFNLTITLNFLVLSTSELEAKGVSLERVLGYTALPPEAPREQPEADAQAEREGWPVRGELRFEAVTLRYRPSLPPALDGFSCTIAAAERVGICGRTGAGKSSVAAALFRLVEVEAGRISLDGVDLRTLGLQRVRGRALGIVTQEPVLFRGAVRRSLDPLDQFTDEALWGALRAVGMEPAVRGLADGLSSESEEGGVNWSLGERQLLCFARAVLRAPRVLLLDEATASIDHAADARIQSALRTTMRETTLLTVAHRLHTVVDYDRILVLSAGRCVEAGAPHDLLRQEGSALSEMV</sequence>
<comment type="similarity">
    <text evidence="2">Belongs to the ABC transporter superfamily. ABCC family. Conjugate transporter (TC 3.A.1.208) subfamily.</text>
</comment>
<feature type="transmembrane region" description="Helical" evidence="11">
    <location>
        <begin position="621"/>
        <end position="654"/>
    </location>
</feature>
<feature type="transmembrane region" description="Helical" evidence="11">
    <location>
        <begin position="537"/>
        <end position="559"/>
    </location>
</feature>
<dbReference type="InterPro" id="IPR027417">
    <property type="entry name" value="P-loop_NTPase"/>
</dbReference>
<feature type="transmembrane region" description="Helical" evidence="11">
    <location>
        <begin position="748"/>
        <end position="769"/>
    </location>
</feature>
<evidence type="ECO:0000256" key="10">
    <source>
        <dbReference type="SAM" id="MobiDB-lite"/>
    </source>
</evidence>
<dbReference type="SUPFAM" id="SSF52540">
    <property type="entry name" value="P-loop containing nucleoside triphosphate hydrolases"/>
    <property type="match status" value="2"/>
</dbReference>
<dbReference type="HOGENOM" id="CLU_000604_27_9_1"/>
<dbReference type="InterPro" id="IPR017871">
    <property type="entry name" value="ABC_transporter-like_CS"/>
</dbReference>
<dbReference type="RefSeq" id="XP_005759971.1">
    <property type="nucleotide sequence ID" value="XM_005759914.1"/>
</dbReference>
<dbReference type="PaxDb" id="2903-EOD07542"/>
<dbReference type="Proteomes" id="UP000013827">
    <property type="component" value="Unassembled WGS sequence"/>
</dbReference>
<evidence type="ECO:0000256" key="2">
    <source>
        <dbReference type="ARBA" id="ARBA00009726"/>
    </source>
</evidence>
<feature type="transmembrane region" description="Helical" evidence="11">
    <location>
        <begin position="119"/>
        <end position="143"/>
    </location>
</feature>
<keyword evidence="9 11" id="KW-0472">Membrane</keyword>
<proteinExistence type="inferred from homology"/>
<keyword evidence="6" id="KW-0547">Nucleotide-binding</keyword>
<dbReference type="PROSITE" id="PS50929">
    <property type="entry name" value="ABC_TM1F"/>
    <property type="match status" value="2"/>
</dbReference>
<dbReference type="STRING" id="2903.R1BE03"/>
<evidence type="ECO:0000256" key="7">
    <source>
        <dbReference type="ARBA" id="ARBA00022840"/>
    </source>
</evidence>
<feature type="domain" description="ABC transporter" evidence="12">
    <location>
        <begin position="817"/>
        <end position="1050"/>
    </location>
</feature>
<dbReference type="Pfam" id="PF00664">
    <property type="entry name" value="ABC_membrane"/>
    <property type="match status" value="2"/>
</dbReference>
<evidence type="ECO:0000256" key="4">
    <source>
        <dbReference type="ARBA" id="ARBA00022692"/>
    </source>
</evidence>
<dbReference type="InterPro" id="IPR011527">
    <property type="entry name" value="ABC1_TM_dom"/>
</dbReference>
<evidence type="ECO:0000259" key="12">
    <source>
        <dbReference type="PROSITE" id="PS50893"/>
    </source>
</evidence>
<keyword evidence="15" id="KW-1185">Reference proteome</keyword>
<dbReference type="PANTHER" id="PTHR24223">
    <property type="entry name" value="ATP-BINDING CASSETTE SUB-FAMILY C"/>
    <property type="match status" value="1"/>
</dbReference>
<evidence type="ECO:0000256" key="1">
    <source>
        <dbReference type="ARBA" id="ARBA00004141"/>
    </source>
</evidence>
<dbReference type="GO" id="GO:0016887">
    <property type="term" value="F:ATP hydrolysis activity"/>
    <property type="evidence" value="ECO:0007669"/>
    <property type="project" value="InterPro"/>
</dbReference>
<dbReference type="CDD" id="cd18580">
    <property type="entry name" value="ABC_6TM_ABCC_D2"/>
    <property type="match status" value="1"/>
</dbReference>
<feature type="domain" description="ABC transmembrane type-1" evidence="13">
    <location>
        <begin position="1"/>
        <end position="182"/>
    </location>
</feature>
<evidence type="ECO:0000256" key="9">
    <source>
        <dbReference type="ARBA" id="ARBA00023136"/>
    </source>
</evidence>
<dbReference type="Gene3D" id="1.20.1560.10">
    <property type="entry name" value="ABC transporter type 1, transmembrane domain"/>
    <property type="match status" value="2"/>
</dbReference>
<dbReference type="GO" id="GO:0005524">
    <property type="term" value="F:ATP binding"/>
    <property type="evidence" value="ECO:0007669"/>
    <property type="project" value="UniProtKB-KW"/>
</dbReference>
<name>A0A0D3I8F7_EMIH1</name>
<keyword evidence="7" id="KW-0067">ATP-binding</keyword>
<dbReference type="SUPFAM" id="SSF90123">
    <property type="entry name" value="ABC transporter transmembrane region"/>
    <property type="match status" value="2"/>
</dbReference>
<keyword evidence="5" id="KW-0677">Repeat</keyword>
<dbReference type="Pfam" id="PF00005">
    <property type="entry name" value="ABC_tran"/>
    <property type="match status" value="2"/>
</dbReference>
<evidence type="ECO:0000313" key="14">
    <source>
        <dbReference type="EnsemblProtists" id="EOD07542"/>
    </source>
</evidence>
<dbReference type="GO" id="GO:0016020">
    <property type="term" value="C:membrane"/>
    <property type="evidence" value="ECO:0007669"/>
    <property type="project" value="UniProtKB-SubCell"/>
</dbReference>
<dbReference type="GO" id="GO:0140359">
    <property type="term" value="F:ABC-type transporter activity"/>
    <property type="evidence" value="ECO:0007669"/>
    <property type="project" value="InterPro"/>
</dbReference>
<feature type="transmembrane region" description="Helical" evidence="11">
    <location>
        <begin position="720"/>
        <end position="742"/>
    </location>
</feature>
<organism evidence="14 15">
    <name type="scientific">Emiliania huxleyi (strain CCMP1516)</name>
    <dbReference type="NCBI Taxonomy" id="280463"/>
    <lineage>
        <taxon>Eukaryota</taxon>
        <taxon>Haptista</taxon>
        <taxon>Haptophyta</taxon>
        <taxon>Prymnesiophyceae</taxon>
        <taxon>Isochrysidales</taxon>
        <taxon>Noelaerhabdaceae</taxon>
        <taxon>Emiliania</taxon>
    </lineage>
</organism>
<evidence type="ECO:0000256" key="5">
    <source>
        <dbReference type="ARBA" id="ARBA00022737"/>
    </source>
</evidence>
<dbReference type="InterPro" id="IPR003439">
    <property type="entry name" value="ABC_transporter-like_ATP-bd"/>
</dbReference>
<dbReference type="GeneID" id="17253692"/>
<accession>A0A0D3I8F7</accession>
<reference evidence="14" key="2">
    <citation type="submission" date="2024-10" db="UniProtKB">
        <authorList>
            <consortium name="EnsemblProtists"/>
        </authorList>
    </citation>
    <scope>IDENTIFICATION</scope>
</reference>
<dbReference type="eggNOG" id="KOG0054">
    <property type="taxonomic scope" value="Eukaryota"/>
</dbReference>
<evidence type="ECO:0000313" key="15">
    <source>
        <dbReference type="Proteomes" id="UP000013827"/>
    </source>
</evidence>
<dbReference type="FunFam" id="1.20.1560.10:FF:000013">
    <property type="entry name" value="ABC transporter C family member 2"/>
    <property type="match status" value="1"/>
</dbReference>
<dbReference type="KEGG" id="ehx:EMIHUDRAFT_50947"/>
<evidence type="ECO:0000256" key="3">
    <source>
        <dbReference type="ARBA" id="ARBA00022448"/>
    </source>
</evidence>
<feature type="region of interest" description="Disordered" evidence="10">
    <location>
        <begin position="210"/>
        <end position="229"/>
    </location>
</feature>
<protein>
    <recommendedName>
        <fullName evidence="16">ATP-dependent transporter ycf16</fullName>
    </recommendedName>
</protein>
<dbReference type="AlphaFoldDB" id="A0A0D3I8F7"/>
<dbReference type="CDD" id="cd03250">
    <property type="entry name" value="ABCC_MRP_domain1"/>
    <property type="match status" value="1"/>
</dbReference>
<reference evidence="15" key="1">
    <citation type="journal article" date="2013" name="Nature">
        <title>Pan genome of the phytoplankton Emiliania underpins its global distribution.</title>
        <authorList>
            <person name="Read B.A."/>
            <person name="Kegel J."/>
            <person name="Klute M.J."/>
            <person name="Kuo A."/>
            <person name="Lefebvre S.C."/>
            <person name="Maumus F."/>
            <person name="Mayer C."/>
            <person name="Miller J."/>
            <person name="Monier A."/>
            <person name="Salamov A."/>
            <person name="Young J."/>
            <person name="Aguilar M."/>
            <person name="Claverie J.M."/>
            <person name="Frickenhaus S."/>
            <person name="Gonzalez K."/>
            <person name="Herman E.K."/>
            <person name="Lin Y.C."/>
            <person name="Napier J."/>
            <person name="Ogata H."/>
            <person name="Sarno A.F."/>
            <person name="Shmutz J."/>
            <person name="Schroeder D."/>
            <person name="de Vargas C."/>
            <person name="Verret F."/>
            <person name="von Dassow P."/>
            <person name="Valentin K."/>
            <person name="Van de Peer Y."/>
            <person name="Wheeler G."/>
            <person name="Dacks J.B."/>
            <person name="Delwiche C.F."/>
            <person name="Dyhrman S.T."/>
            <person name="Glockner G."/>
            <person name="John U."/>
            <person name="Richards T."/>
            <person name="Worden A.Z."/>
            <person name="Zhang X."/>
            <person name="Grigoriev I.V."/>
            <person name="Allen A.E."/>
            <person name="Bidle K."/>
            <person name="Borodovsky M."/>
            <person name="Bowler C."/>
            <person name="Brownlee C."/>
            <person name="Cock J.M."/>
            <person name="Elias M."/>
            <person name="Gladyshev V.N."/>
            <person name="Groth M."/>
            <person name="Guda C."/>
            <person name="Hadaegh A."/>
            <person name="Iglesias-Rodriguez M.D."/>
            <person name="Jenkins J."/>
            <person name="Jones B.M."/>
            <person name="Lawson T."/>
            <person name="Leese F."/>
            <person name="Lindquist E."/>
            <person name="Lobanov A."/>
            <person name="Lomsadze A."/>
            <person name="Malik S.B."/>
            <person name="Marsh M.E."/>
            <person name="Mackinder L."/>
            <person name="Mock T."/>
            <person name="Mueller-Roeber B."/>
            <person name="Pagarete A."/>
            <person name="Parker M."/>
            <person name="Probert I."/>
            <person name="Quesneville H."/>
            <person name="Raines C."/>
            <person name="Rensing S.A."/>
            <person name="Riano-Pachon D.M."/>
            <person name="Richier S."/>
            <person name="Rokitta S."/>
            <person name="Shiraiwa Y."/>
            <person name="Soanes D.M."/>
            <person name="van der Giezen M."/>
            <person name="Wahlund T.M."/>
            <person name="Williams B."/>
            <person name="Wilson W."/>
            <person name="Wolfe G."/>
            <person name="Wurch L.L."/>
        </authorList>
    </citation>
    <scope>NUCLEOTIDE SEQUENCE</scope>
</reference>
<dbReference type="CDD" id="cd03244">
    <property type="entry name" value="ABCC_MRP_domain2"/>
    <property type="match status" value="1"/>
</dbReference>
<dbReference type="InterPro" id="IPR044726">
    <property type="entry name" value="ABCC_6TM_D2"/>
</dbReference>
<feature type="domain" description="ABC transporter" evidence="12">
    <location>
        <begin position="223"/>
        <end position="449"/>
    </location>
</feature>
<dbReference type="PROSITE" id="PS50893">
    <property type="entry name" value="ABC_TRANSPORTER_2"/>
    <property type="match status" value="2"/>
</dbReference>
<keyword evidence="8 11" id="KW-1133">Transmembrane helix</keyword>
<dbReference type="FunFam" id="3.40.50.300:FF:000630">
    <property type="entry name" value="ATP-binding cassette (ABC) transporter, putative"/>
    <property type="match status" value="1"/>
</dbReference>
<dbReference type="InterPro" id="IPR036640">
    <property type="entry name" value="ABC1_TM_sf"/>
</dbReference>
<dbReference type="PANTHER" id="PTHR24223:SF456">
    <property type="entry name" value="MULTIDRUG RESISTANCE-ASSOCIATED PROTEIN LETHAL(2)03659"/>
    <property type="match status" value="1"/>
</dbReference>
<feature type="transmembrane region" description="Helical" evidence="11">
    <location>
        <begin position="155"/>
        <end position="178"/>
    </location>
</feature>
<keyword evidence="4 11" id="KW-0812">Transmembrane</keyword>
<feature type="transmembrane region" description="Helical" evidence="11">
    <location>
        <begin position="38"/>
        <end position="58"/>
    </location>
</feature>
<dbReference type="Gene3D" id="3.40.50.300">
    <property type="entry name" value="P-loop containing nucleotide triphosphate hydrolases"/>
    <property type="match status" value="2"/>
</dbReference>
<comment type="subcellular location">
    <subcellularLocation>
        <location evidence="1">Membrane</location>
        <topology evidence="1">Multi-pass membrane protein</topology>
    </subcellularLocation>
</comment>
<feature type="domain" description="ABC transmembrane type-1" evidence="13">
    <location>
        <begin position="497"/>
        <end position="777"/>
    </location>
</feature>
<evidence type="ECO:0000259" key="13">
    <source>
        <dbReference type="PROSITE" id="PS50929"/>
    </source>
</evidence>